<dbReference type="Gene3D" id="3.90.180.10">
    <property type="entry name" value="Medium-chain alcohol dehydrogenases, catalytic domain"/>
    <property type="match status" value="2"/>
</dbReference>
<evidence type="ECO:0000259" key="3">
    <source>
        <dbReference type="Pfam" id="PF02894"/>
    </source>
</evidence>
<name>A0A1M4YX49_MARH1</name>
<dbReference type="CDD" id="cd08255">
    <property type="entry name" value="2-desacetyl-2-hydroxyethyl_bacteriochlorophyllide_like"/>
    <property type="match status" value="1"/>
</dbReference>
<dbReference type="STRING" id="1122195.SAMN02745164_01788"/>
<accession>A0A1M4YX49</accession>
<dbReference type="EMBL" id="FQUI01000035">
    <property type="protein sequence ID" value="SHF10363.1"/>
    <property type="molecule type" value="Genomic_DNA"/>
</dbReference>
<keyword evidence="5" id="KW-1185">Reference proteome</keyword>
<evidence type="ECO:0000259" key="1">
    <source>
        <dbReference type="Pfam" id="PF00107"/>
    </source>
</evidence>
<dbReference type="InterPro" id="IPR000683">
    <property type="entry name" value="Gfo/Idh/MocA-like_OxRdtase_N"/>
</dbReference>
<protein>
    <submittedName>
        <fullName evidence="4">Predicted dehydrogenase</fullName>
    </submittedName>
</protein>
<dbReference type="RefSeq" id="WP_072865536.1">
    <property type="nucleotide sequence ID" value="NZ_FQUI01000035.1"/>
</dbReference>
<dbReference type="Pfam" id="PF00107">
    <property type="entry name" value="ADH_zinc_N"/>
    <property type="match status" value="1"/>
</dbReference>
<dbReference type="AlphaFoldDB" id="A0A1M4YX49"/>
<dbReference type="InterPro" id="IPR013149">
    <property type="entry name" value="ADH-like_C"/>
</dbReference>
<feature type="domain" description="Alcohol dehydrogenase-like C-terminal" evidence="1">
    <location>
        <begin position="181"/>
        <end position="300"/>
    </location>
</feature>
<dbReference type="Proteomes" id="UP000184334">
    <property type="component" value="Unassembled WGS sequence"/>
</dbReference>
<proteinExistence type="predicted"/>
<feature type="domain" description="Gfo/Idh/MocA-like oxidoreductase C-terminal" evidence="3">
    <location>
        <begin position="528"/>
        <end position="697"/>
    </location>
</feature>
<comment type="caution">
    <text evidence="4">The sequence shown here is derived from an EMBL/GenBank/DDBJ whole genome shotgun (WGS) entry which is preliminary data.</text>
</comment>
<sequence>MKQIFADVKTGETLILDVPAPSCKKDGILIETLYSLVSAGTERMLIDFGKKNLIQKAKERPDQVKKVLDKMLTDGVLTTLKAAFNKLDEPLPLGYSAVGKVIEVGKNCIEFQKGDLVAIAGAANHAEINYVPKNLAVKLPNNFENLEEAAFVALGAIAMQGIKQAEIQPGEKVAVIGLGLLGQIVSQILNAYGNIVIGIDIDDSKYEIGKDYIHHFINSNEDDAIEKIMNITDGYGVDKIIITAATSSNQPIDFAGDIARDRAIISMVGVTGMNIPRRSFYQKELTFRLSRSYGPGRYDENYEERGIDYPIGYVRWTENRIMQEFIRLIYEKKINMKKLITHEFDITEAKKAYELITDNPNKERYTGVLIKYSENKKKYSRTINITKEFKKVNGKIGIGLIGAGNFVKSTMLPHLSKINDFELIGLSTGGSSSSGQTIKKYEFKYATTDYTELLKDENIDLIIIATPHNTHAKFVIEALDAGKHVYVEKPLAINEEQLEKVKEAYERNNQHLIVGFNRRFSPFAQWIKKELQTDKFTTIVQYTINAGTISKEHWINNPEVGGGRIIGEVCHFIDLCQYIVGSEIEEAEKVFITSNSEKYINNDNVSINLKFKNGSIANIIYTSMGTKSYPKENIRIFTNGNVAEIHNFVKAEIYKNGKKKTKKKLEQDKGFVNEYKYIRDIIKGKRENNYLTFNEIYQTTLSSF</sequence>
<reference evidence="4" key="1">
    <citation type="submission" date="2016-11" db="EMBL/GenBank/DDBJ databases">
        <authorList>
            <person name="Varghese N."/>
            <person name="Submissions S."/>
        </authorList>
    </citation>
    <scope>NUCLEOTIDE SEQUENCE [LARGE SCALE GENOMIC DNA]</scope>
    <source>
        <strain evidence="4">DSM 16785</strain>
    </source>
</reference>
<dbReference type="InterPro" id="IPR004104">
    <property type="entry name" value="Gfo/Idh/MocA-like_OxRdtase_C"/>
</dbReference>
<dbReference type="Pfam" id="PF01408">
    <property type="entry name" value="GFO_IDH_MocA"/>
    <property type="match status" value="1"/>
</dbReference>
<evidence type="ECO:0000259" key="2">
    <source>
        <dbReference type="Pfam" id="PF01408"/>
    </source>
</evidence>
<dbReference type="PANTHER" id="PTHR43377:SF1">
    <property type="entry name" value="BILIVERDIN REDUCTASE A"/>
    <property type="match status" value="1"/>
</dbReference>
<dbReference type="Gene3D" id="3.30.360.10">
    <property type="entry name" value="Dihydrodipicolinate Reductase, domain 2"/>
    <property type="match status" value="1"/>
</dbReference>
<dbReference type="GO" id="GO:0000166">
    <property type="term" value="F:nucleotide binding"/>
    <property type="evidence" value="ECO:0007669"/>
    <property type="project" value="InterPro"/>
</dbReference>
<dbReference type="InterPro" id="IPR036291">
    <property type="entry name" value="NAD(P)-bd_dom_sf"/>
</dbReference>
<dbReference type="SUPFAM" id="SSF55347">
    <property type="entry name" value="Glyceraldehyde-3-phosphate dehydrogenase-like, C-terminal domain"/>
    <property type="match status" value="1"/>
</dbReference>
<dbReference type="Pfam" id="PF02894">
    <property type="entry name" value="GFO_IDH_MocA_C"/>
    <property type="match status" value="1"/>
</dbReference>
<gene>
    <name evidence="4" type="ORF">SAMN02745164_01788</name>
</gene>
<feature type="domain" description="Gfo/Idh/MocA-like oxidoreductase N-terminal" evidence="2">
    <location>
        <begin position="397"/>
        <end position="516"/>
    </location>
</feature>
<dbReference type="Gene3D" id="3.40.50.720">
    <property type="entry name" value="NAD(P)-binding Rossmann-like Domain"/>
    <property type="match status" value="2"/>
</dbReference>
<evidence type="ECO:0000313" key="4">
    <source>
        <dbReference type="EMBL" id="SHF10363.1"/>
    </source>
</evidence>
<dbReference type="PANTHER" id="PTHR43377">
    <property type="entry name" value="BILIVERDIN REDUCTASE A"/>
    <property type="match status" value="1"/>
</dbReference>
<dbReference type="InterPro" id="IPR011032">
    <property type="entry name" value="GroES-like_sf"/>
</dbReference>
<organism evidence="4 5">
    <name type="scientific">Marinitoga hydrogenitolerans (strain DSM 16785 / JCM 12826 / AT1271)</name>
    <dbReference type="NCBI Taxonomy" id="1122195"/>
    <lineage>
        <taxon>Bacteria</taxon>
        <taxon>Thermotogati</taxon>
        <taxon>Thermotogota</taxon>
        <taxon>Thermotogae</taxon>
        <taxon>Petrotogales</taxon>
        <taxon>Petrotogaceae</taxon>
        <taxon>Marinitoga</taxon>
    </lineage>
</organism>
<dbReference type="SUPFAM" id="SSF51735">
    <property type="entry name" value="NAD(P)-binding Rossmann-fold domains"/>
    <property type="match status" value="2"/>
</dbReference>
<dbReference type="InterPro" id="IPR051450">
    <property type="entry name" value="Gfo/Idh/MocA_Oxidoreductases"/>
</dbReference>
<evidence type="ECO:0000313" key="5">
    <source>
        <dbReference type="Proteomes" id="UP000184334"/>
    </source>
</evidence>
<dbReference type="SUPFAM" id="SSF50129">
    <property type="entry name" value="GroES-like"/>
    <property type="match status" value="1"/>
</dbReference>
<dbReference type="OrthoDB" id="9815825at2"/>